<keyword evidence="3" id="KW-0663">Pyridoxal phosphate</keyword>
<dbReference type="Proteomes" id="UP000317716">
    <property type="component" value="Unassembled WGS sequence"/>
</dbReference>
<dbReference type="InterPro" id="IPR010111">
    <property type="entry name" value="Kynureninase"/>
</dbReference>
<evidence type="ECO:0000256" key="2">
    <source>
        <dbReference type="ARBA" id="ARBA00022801"/>
    </source>
</evidence>
<dbReference type="Gene3D" id="3.40.640.10">
    <property type="entry name" value="Type I PLP-dependent aspartate aminotransferase-like (Major domain)"/>
    <property type="match status" value="1"/>
</dbReference>
<dbReference type="GO" id="GO:0043420">
    <property type="term" value="P:anthranilate metabolic process"/>
    <property type="evidence" value="ECO:0007669"/>
    <property type="project" value="TreeGrafter"/>
</dbReference>
<dbReference type="GO" id="GO:0009435">
    <property type="term" value="P:NAD+ biosynthetic process"/>
    <property type="evidence" value="ECO:0007669"/>
    <property type="project" value="InterPro"/>
</dbReference>
<dbReference type="InterPro" id="IPR000192">
    <property type="entry name" value="Aminotrans_V_dom"/>
</dbReference>
<keyword evidence="5" id="KW-0032">Aminotransferase</keyword>
<reference evidence="5 6" key="1">
    <citation type="journal article" date="2019" name="Nat. Microbiol.">
        <title>Mediterranean grassland soil C-N compound turnover is dependent on rainfall and depth, and is mediated by genomically divergent microorganisms.</title>
        <authorList>
            <person name="Diamond S."/>
            <person name="Andeer P.F."/>
            <person name="Li Z."/>
            <person name="Crits-Christoph A."/>
            <person name="Burstein D."/>
            <person name="Anantharaman K."/>
            <person name="Lane K.R."/>
            <person name="Thomas B.C."/>
            <person name="Pan C."/>
            <person name="Northen T.R."/>
            <person name="Banfield J.F."/>
        </authorList>
    </citation>
    <scope>NUCLEOTIDE SEQUENCE [LARGE SCALE GENOMIC DNA]</scope>
    <source>
        <strain evidence="5">WS_2</strain>
    </source>
</reference>
<keyword evidence="2" id="KW-0378">Hydrolase</keyword>
<feature type="domain" description="Aminotransferase class V" evidence="4">
    <location>
        <begin position="98"/>
        <end position="365"/>
    </location>
</feature>
<comment type="caution">
    <text evidence="5">The sequence shown here is derived from an EMBL/GenBank/DDBJ whole genome shotgun (WGS) entry which is preliminary data.</text>
</comment>
<dbReference type="EMBL" id="VBOS01000347">
    <property type="protein sequence ID" value="TMQ51921.1"/>
    <property type="molecule type" value="Genomic_DNA"/>
</dbReference>
<dbReference type="PANTHER" id="PTHR14084">
    <property type="entry name" value="KYNURENINASE"/>
    <property type="match status" value="1"/>
</dbReference>
<dbReference type="InterPro" id="IPR015421">
    <property type="entry name" value="PyrdxlP-dep_Trfase_major"/>
</dbReference>
<dbReference type="InterPro" id="IPR015422">
    <property type="entry name" value="PyrdxlP-dep_Trfase_small"/>
</dbReference>
<evidence type="ECO:0000256" key="1">
    <source>
        <dbReference type="ARBA" id="ARBA00022642"/>
    </source>
</evidence>
<proteinExistence type="predicted"/>
<gene>
    <name evidence="5" type="ORF">E6K72_09795</name>
</gene>
<dbReference type="GO" id="GO:0030429">
    <property type="term" value="F:kynureninase activity"/>
    <property type="evidence" value="ECO:0007669"/>
    <property type="project" value="InterPro"/>
</dbReference>
<keyword evidence="1" id="KW-0662">Pyridine nucleotide biosynthesis</keyword>
<dbReference type="PANTHER" id="PTHR14084:SF0">
    <property type="entry name" value="KYNURENINASE"/>
    <property type="match status" value="1"/>
</dbReference>
<dbReference type="GO" id="GO:0005737">
    <property type="term" value="C:cytoplasm"/>
    <property type="evidence" value="ECO:0007669"/>
    <property type="project" value="InterPro"/>
</dbReference>
<accession>A0A538SKP1</accession>
<dbReference type="GO" id="GO:0008483">
    <property type="term" value="F:transaminase activity"/>
    <property type="evidence" value="ECO:0007669"/>
    <property type="project" value="UniProtKB-KW"/>
</dbReference>
<evidence type="ECO:0000259" key="4">
    <source>
        <dbReference type="Pfam" id="PF00266"/>
    </source>
</evidence>
<sequence>MRTAIPTSCRSTCSNSYGAKVSEATVEAKSDRLVEWRSEFPTVESTLYFVSHSLGAMPRGVEDGLRSYVQTWKTRGIRAWDEGWFALPTQIGDLVGGIFNAEPGTVSMHENVTSAQAVALSAVDFRPPRNRLVCTAEDFPSVLYLYEGLARRGAEIVRVPARSGRRIEEADVVAAIDERTAVVAVSHVLFRSAQLLDLAPIARRAREAGALTLIDAYQAVGTVPVDVRALGVDLLSGGSIKWLCGGPGAGYLYVSPRVRERLEPALTGWMAHERPFDFDSGPMRRDGRARRFWTGTPAIPAFVAARSGYEIVARIGADAIRDKSLRQTGRMIALADDFGLRVTSPREPSRRGGTVVLDVPNAEAACTALLASDVLLDHRPGVGLRLAPHFYTRDDEVDLVMARVREAVQRAGA</sequence>
<organism evidence="5 6">
    <name type="scientific">Eiseniibacteriota bacterium</name>
    <dbReference type="NCBI Taxonomy" id="2212470"/>
    <lineage>
        <taxon>Bacteria</taxon>
        <taxon>Candidatus Eiseniibacteriota</taxon>
    </lineage>
</organism>
<dbReference type="SUPFAM" id="SSF53383">
    <property type="entry name" value="PLP-dependent transferases"/>
    <property type="match status" value="1"/>
</dbReference>
<name>A0A538SKP1_UNCEI</name>
<evidence type="ECO:0000313" key="6">
    <source>
        <dbReference type="Proteomes" id="UP000317716"/>
    </source>
</evidence>
<protein>
    <submittedName>
        <fullName evidence="5">Aminotransferase class V-fold PLP-dependent enzyme</fullName>
    </submittedName>
</protein>
<evidence type="ECO:0000313" key="5">
    <source>
        <dbReference type="EMBL" id="TMQ51921.1"/>
    </source>
</evidence>
<dbReference type="Pfam" id="PF00266">
    <property type="entry name" value="Aminotran_5"/>
    <property type="match status" value="1"/>
</dbReference>
<keyword evidence="5" id="KW-0808">Transferase</keyword>
<dbReference type="InterPro" id="IPR015424">
    <property type="entry name" value="PyrdxlP-dep_Trfase"/>
</dbReference>
<dbReference type="Gene3D" id="3.90.1150.10">
    <property type="entry name" value="Aspartate Aminotransferase, domain 1"/>
    <property type="match status" value="1"/>
</dbReference>
<dbReference type="GO" id="GO:0030170">
    <property type="term" value="F:pyridoxal phosphate binding"/>
    <property type="evidence" value="ECO:0007669"/>
    <property type="project" value="InterPro"/>
</dbReference>
<dbReference type="AlphaFoldDB" id="A0A538SKP1"/>
<dbReference type="GO" id="GO:0019441">
    <property type="term" value="P:L-tryptophan catabolic process to kynurenine"/>
    <property type="evidence" value="ECO:0007669"/>
    <property type="project" value="TreeGrafter"/>
</dbReference>
<evidence type="ECO:0000256" key="3">
    <source>
        <dbReference type="ARBA" id="ARBA00022898"/>
    </source>
</evidence>